<dbReference type="Proteomes" id="UP001501584">
    <property type="component" value="Unassembled WGS sequence"/>
</dbReference>
<gene>
    <name evidence="3" type="ORF">GCM10010403_51310</name>
</gene>
<dbReference type="InterPro" id="IPR028994">
    <property type="entry name" value="Integrin_alpha_N"/>
</dbReference>
<dbReference type="InterPro" id="IPR013517">
    <property type="entry name" value="FG-GAP"/>
</dbReference>
<dbReference type="EMBL" id="BAAASX010000014">
    <property type="protein sequence ID" value="GAA2350832.1"/>
    <property type="molecule type" value="Genomic_DNA"/>
</dbReference>
<evidence type="ECO:0000313" key="4">
    <source>
        <dbReference type="Proteomes" id="UP001501584"/>
    </source>
</evidence>
<evidence type="ECO:0000256" key="1">
    <source>
        <dbReference type="ARBA" id="ARBA00022729"/>
    </source>
</evidence>
<comment type="caution">
    <text evidence="3">The sequence shown here is derived from an EMBL/GenBank/DDBJ whole genome shotgun (WGS) entry which is preliminary data.</text>
</comment>
<dbReference type="PROSITE" id="PS51318">
    <property type="entry name" value="TAT"/>
    <property type="match status" value="1"/>
</dbReference>
<dbReference type="InterPro" id="IPR006311">
    <property type="entry name" value="TAT_signal"/>
</dbReference>
<protein>
    <recommendedName>
        <fullName evidence="5">Repeat domain-containing protein</fullName>
    </recommendedName>
</protein>
<name>A0ABP5TI56_9ACTN</name>
<evidence type="ECO:0000313" key="3">
    <source>
        <dbReference type="EMBL" id="GAA2350832.1"/>
    </source>
</evidence>
<dbReference type="SUPFAM" id="SSF69318">
    <property type="entry name" value="Integrin alpha N-terminal domain"/>
    <property type="match status" value="3"/>
</dbReference>
<evidence type="ECO:0000256" key="2">
    <source>
        <dbReference type="SAM" id="SignalP"/>
    </source>
</evidence>
<keyword evidence="1 2" id="KW-0732">Signal</keyword>
<proteinExistence type="predicted"/>
<evidence type="ECO:0008006" key="5">
    <source>
        <dbReference type="Google" id="ProtNLM"/>
    </source>
</evidence>
<dbReference type="PANTHER" id="PTHR44103:SF1">
    <property type="entry name" value="PROPROTEIN CONVERTASE P"/>
    <property type="match status" value="1"/>
</dbReference>
<feature type="chain" id="PRO_5047280957" description="Repeat domain-containing protein" evidence="2">
    <location>
        <begin position="37"/>
        <end position="617"/>
    </location>
</feature>
<organism evidence="3 4">
    <name type="scientific">Glycomyces rutgersensis</name>
    <dbReference type="NCBI Taxonomy" id="58115"/>
    <lineage>
        <taxon>Bacteria</taxon>
        <taxon>Bacillati</taxon>
        <taxon>Actinomycetota</taxon>
        <taxon>Actinomycetes</taxon>
        <taxon>Glycomycetales</taxon>
        <taxon>Glycomycetaceae</taxon>
        <taxon>Glycomyces</taxon>
    </lineage>
</organism>
<dbReference type="Gene3D" id="2.130.10.130">
    <property type="entry name" value="Integrin alpha, N-terminal"/>
    <property type="match status" value="1"/>
</dbReference>
<keyword evidence="4" id="KW-1185">Reference proteome</keyword>
<dbReference type="Pfam" id="PF13517">
    <property type="entry name" value="FG-GAP_3"/>
    <property type="match status" value="3"/>
</dbReference>
<accession>A0ABP5TI56</accession>
<sequence length="617" mass="65542">MAMNQFPKRRSAKRIAAATVIAVGAALLAAPGTAAAQGVCPDLDANPMAPDSEAALEAASTCDSQARVARATDVSGTFAASDPVEDWATVIDNDYDRDGFQDLVAVRESDGNLLFYAGRGDGTFQSPVSRGTGWRGMDVVMAGNLTFDDSPDLLARDTRTGYLYTYPGDGSGDFSARIEVGPGWNSMGVFTAGGDFDEFGYGRDDLIAVDDRDGKLYLYPGAGRGTFGARTAIDTSDLRSDWRGVDSLTTLGDSAGLQLMAREGLTGRYWLYRSDLRGGFYRWSTNIGSCLCSEPSGFPGKYTQVTAAGDVDSDGYQDVLALATNGAMTLHSFTETNSYVHQGRIVSQGWNGIRLPVVYTDRTYDYDTDGAQDIVARSDSDGHLHVYKGSGTGGFGPVIDLGPDWNGLDLIETAGDLNSDGKADLLARKASTGKLYFYAGGGSGQLIESGPGLGSDWDTMSAIVSGHDYNLDGKVDIIAREASTGILWLYPGTGYRNELGRRIQIGNSWNAMRNLTGVGDLDHDGIPDMLAIRKSDNCLYFYGGRGAGLFEHAVSLGCGWGEVDMVSAVGDFDGDGNADWIARLASDGRLFLYHGNGAGAFSSKSVIGTSWNDMTIA</sequence>
<feature type="signal peptide" evidence="2">
    <location>
        <begin position="1"/>
        <end position="36"/>
    </location>
</feature>
<dbReference type="PANTHER" id="PTHR44103">
    <property type="entry name" value="PROPROTEIN CONVERTASE P"/>
    <property type="match status" value="1"/>
</dbReference>
<reference evidence="4" key="1">
    <citation type="journal article" date="2019" name="Int. J. Syst. Evol. Microbiol.">
        <title>The Global Catalogue of Microorganisms (GCM) 10K type strain sequencing project: providing services to taxonomists for standard genome sequencing and annotation.</title>
        <authorList>
            <consortium name="The Broad Institute Genomics Platform"/>
            <consortium name="The Broad Institute Genome Sequencing Center for Infectious Disease"/>
            <person name="Wu L."/>
            <person name="Ma J."/>
        </authorList>
    </citation>
    <scope>NUCLEOTIDE SEQUENCE [LARGE SCALE GENOMIC DNA]</scope>
    <source>
        <strain evidence="4">JCM 6238</strain>
    </source>
</reference>